<evidence type="ECO:0000313" key="7">
    <source>
        <dbReference type="EMBL" id="MFC0390120.1"/>
    </source>
</evidence>
<proteinExistence type="predicted"/>
<dbReference type="SUPFAM" id="SSF53850">
    <property type="entry name" value="Periplasmic binding protein-like II"/>
    <property type="match status" value="1"/>
</dbReference>
<keyword evidence="3" id="KW-0472">Membrane</keyword>
<evidence type="ECO:0000256" key="2">
    <source>
        <dbReference type="ARBA" id="ARBA00022729"/>
    </source>
</evidence>
<keyword evidence="8" id="KW-1185">Reference proteome</keyword>
<name>A0ABV6J2M5_9BACL</name>
<feature type="region of interest" description="Disordered" evidence="6">
    <location>
        <begin position="30"/>
        <end position="50"/>
    </location>
</feature>
<sequence length="445" mass="49880">MRWNIKNTAWLLVFLMLVISLLGGCTNDTDNEKKTEPDTEKSDSAGTAKPADNEEVVITVLYPHPEENFKSRFGTISEKLKNIKLVQLQKGNDLESLQELNAAKTIPDLIWGDGGAFEATTELDMIEPLDELVEVNNFDLSTIEPSIIATYRAMNPNGSLIGMPTFSDNFTLYYNKDVFDKFGIPYPQGNLTWDDIVDLSKKLTGERDGMVYRGFEFGGYGEALVPLKQFSVNLTDPDTGEVLIDKLPEVTKYLELMKRIYSIPGMYSKESYQFPKGNVGMIVTWPQYLMWGIGDADIVKNVDAAPLPSWPELPGVSPTSYSHPIILNKYSKNKDAAFKVMAEFVSVENQSRIAKKGVDPSVLIVQEVRDQYAVDQKLFEGKNIKAFFASKPALPPSKISPYDKYVDINGSLAKFAESDMNIPEFLRKLKEESEAKIKDAISKQK</sequence>
<accession>A0ABV6J2M5</accession>
<dbReference type="PROSITE" id="PS51257">
    <property type="entry name" value="PROKAR_LIPOPROTEIN"/>
    <property type="match status" value="1"/>
</dbReference>
<reference evidence="7 8" key="1">
    <citation type="submission" date="2024-09" db="EMBL/GenBank/DDBJ databases">
        <authorList>
            <person name="Sun Q."/>
            <person name="Mori K."/>
        </authorList>
    </citation>
    <scope>NUCLEOTIDE SEQUENCE [LARGE SCALE GENOMIC DNA]</scope>
    <source>
        <strain evidence="7 8">CCM 4839</strain>
    </source>
</reference>
<evidence type="ECO:0000256" key="5">
    <source>
        <dbReference type="ARBA" id="ARBA00023288"/>
    </source>
</evidence>
<keyword evidence="1" id="KW-1003">Cell membrane</keyword>
<evidence type="ECO:0000256" key="4">
    <source>
        <dbReference type="ARBA" id="ARBA00023139"/>
    </source>
</evidence>
<gene>
    <name evidence="7" type="ORF">ACFFJ8_01900</name>
</gene>
<evidence type="ECO:0000256" key="6">
    <source>
        <dbReference type="SAM" id="MobiDB-lite"/>
    </source>
</evidence>
<comment type="caution">
    <text evidence="7">The sequence shown here is derived from an EMBL/GenBank/DDBJ whole genome shotgun (WGS) entry which is preliminary data.</text>
</comment>
<keyword evidence="5" id="KW-0449">Lipoprotein</keyword>
<evidence type="ECO:0000256" key="3">
    <source>
        <dbReference type="ARBA" id="ARBA00023136"/>
    </source>
</evidence>
<feature type="compositionally biased region" description="Basic and acidic residues" evidence="6">
    <location>
        <begin position="30"/>
        <end position="43"/>
    </location>
</feature>
<dbReference type="Gene3D" id="3.40.190.10">
    <property type="entry name" value="Periplasmic binding protein-like II"/>
    <property type="match status" value="1"/>
</dbReference>
<keyword evidence="4" id="KW-0564">Palmitate</keyword>
<evidence type="ECO:0000313" key="8">
    <source>
        <dbReference type="Proteomes" id="UP001589818"/>
    </source>
</evidence>
<dbReference type="PANTHER" id="PTHR43649">
    <property type="entry name" value="ARABINOSE-BINDING PROTEIN-RELATED"/>
    <property type="match status" value="1"/>
</dbReference>
<evidence type="ECO:0000256" key="1">
    <source>
        <dbReference type="ARBA" id="ARBA00022475"/>
    </source>
</evidence>
<dbReference type="Pfam" id="PF01547">
    <property type="entry name" value="SBP_bac_1"/>
    <property type="match status" value="1"/>
</dbReference>
<dbReference type="Proteomes" id="UP001589818">
    <property type="component" value="Unassembled WGS sequence"/>
</dbReference>
<dbReference type="InterPro" id="IPR050490">
    <property type="entry name" value="Bact_solute-bd_prot1"/>
</dbReference>
<dbReference type="EMBL" id="JBHLVF010000006">
    <property type="protein sequence ID" value="MFC0390120.1"/>
    <property type="molecule type" value="Genomic_DNA"/>
</dbReference>
<organism evidence="7 8">
    <name type="scientific">Paenibacillus mendelii</name>
    <dbReference type="NCBI Taxonomy" id="206163"/>
    <lineage>
        <taxon>Bacteria</taxon>
        <taxon>Bacillati</taxon>
        <taxon>Bacillota</taxon>
        <taxon>Bacilli</taxon>
        <taxon>Bacillales</taxon>
        <taxon>Paenibacillaceae</taxon>
        <taxon>Paenibacillus</taxon>
    </lineage>
</organism>
<dbReference type="PANTHER" id="PTHR43649:SF33">
    <property type="entry name" value="POLYGALACTURONAN_RHAMNOGALACTURONAN-BINDING PROTEIN YTCQ"/>
    <property type="match status" value="1"/>
</dbReference>
<dbReference type="RefSeq" id="WP_204820813.1">
    <property type="nucleotide sequence ID" value="NZ_JANHOF010000031.1"/>
</dbReference>
<dbReference type="InterPro" id="IPR006059">
    <property type="entry name" value="SBP"/>
</dbReference>
<protein>
    <submittedName>
        <fullName evidence="7">ABC transporter substrate-binding protein</fullName>
    </submittedName>
</protein>
<keyword evidence="2" id="KW-0732">Signal</keyword>